<evidence type="ECO:0000313" key="10">
    <source>
        <dbReference type="EMBL" id="SFJ98462.1"/>
    </source>
</evidence>
<sequence length="166" mass="18740">MSVTAERRKKPEPGATVPAFSDTEKAIINRLQHGLPLTATPYRDVASELGIGEQELLDHLKAMLADGTLTRFGPMFHAGEMGGGLTLAAMRIPPEHFDTVTEQVNSFEEVAHNYRREHELNMWFVLATETPEGISETIERIEQLTGYPVYNMPKEQEFHVHLHFEV</sequence>
<comment type="pathway">
    <text evidence="2">Porphyrin-containing compound metabolism.</text>
</comment>
<dbReference type="PANTHER" id="PTHR43413">
    <property type="entry name" value="TRANSCRIPTIONAL REGULATOR, ASNC FAMILY"/>
    <property type="match status" value="1"/>
</dbReference>
<dbReference type="InterPro" id="IPR050684">
    <property type="entry name" value="HTH-Siroheme_Decarb"/>
</dbReference>
<feature type="domain" description="Siroheme decarboxylase NirL-like HTH" evidence="9">
    <location>
        <begin position="24"/>
        <end position="68"/>
    </location>
</feature>
<name>A0A1I3VTE5_9GAMM</name>
<evidence type="ECO:0000256" key="6">
    <source>
        <dbReference type="ARBA" id="ARBA00045291"/>
    </source>
</evidence>
<dbReference type="Proteomes" id="UP000199445">
    <property type="component" value="Unassembled WGS sequence"/>
</dbReference>
<keyword evidence="1" id="KW-0456">Lyase</keyword>
<comment type="subunit">
    <text evidence="4">Probably forms a complex composed of NirD, NirL, NirG and NirH. All proteins are required for the total conversion of siroheme to didecarboxysiroheme.</text>
</comment>
<evidence type="ECO:0000259" key="8">
    <source>
        <dbReference type="Pfam" id="PF17805"/>
    </source>
</evidence>
<keyword evidence="10" id="KW-0238">DNA-binding</keyword>
<dbReference type="Pfam" id="PF17805">
    <property type="entry name" value="AsnC_trans_reg2"/>
    <property type="match status" value="1"/>
</dbReference>
<keyword evidence="11" id="KW-1185">Reference proteome</keyword>
<feature type="domain" description="Siroheme decarboxylase AsnC-like ligand binding" evidence="8">
    <location>
        <begin position="86"/>
        <end position="158"/>
    </location>
</feature>
<dbReference type="EMBL" id="FOSC01000008">
    <property type="protein sequence ID" value="SFJ98462.1"/>
    <property type="molecule type" value="Genomic_DNA"/>
</dbReference>
<evidence type="ECO:0000313" key="11">
    <source>
        <dbReference type="Proteomes" id="UP000199445"/>
    </source>
</evidence>
<dbReference type="EC" id="4.1.1.111" evidence="5"/>
<comment type="catalytic activity">
    <reaction evidence="7">
        <text>siroheme + 2 H(+) = 12,18-didecarboxysiroheme + 2 CO2</text>
        <dbReference type="Rhea" id="RHEA:19093"/>
        <dbReference type="ChEBI" id="CHEBI:15378"/>
        <dbReference type="ChEBI" id="CHEBI:16526"/>
        <dbReference type="ChEBI" id="CHEBI:60052"/>
        <dbReference type="ChEBI" id="CHEBI:140497"/>
        <dbReference type="EC" id="4.1.1.111"/>
    </reaction>
</comment>
<dbReference type="PANTHER" id="PTHR43413:SF1">
    <property type="entry name" value="SIROHEME DECARBOXYLASE NIRL SUBUNIT"/>
    <property type="match status" value="1"/>
</dbReference>
<dbReference type="InterPro" id="IPR040523">
    <property type="entry name" value="AsnC_trans_reg2"/>
</dbReference>
<evidence type="ECO:0000259" key="9">
    <source>
        <dbReference type="Pfam" id="PF22451"/>
    </source>
</evidence>
<evidence type="ECO:0000256" key="5">
    <source>
        <dbReference type="ARBA" id="ARBA00023471"/>
    </source>
</evidence>
<dbReference type="OrthoDB" id="9806536at2"/>
<evidence type="ECO:0000256" key="2">
    <source>
        <dbReference type="ARBA" id="ARBA00023444"/>
    </source>
</evidence>
<organism evidence="10 11">
    <name type="scientific">Marinobacter persicus</name>
    <dbReference type="NCBI Taxonomy" id="930118"/>
    <lineage>
        <taxon>Bacteria</taxon>
        <taxon>Pseudomonadati</taxon>
        <taxon>Pseudomonadota</taxon>
        <taxon>Gammaproteobacteria</taxon>
        <taxon>Pseudomonadales</taxon>
        <taxon>Marinobacteraceae</taxon>
        <taxon>Marinobacter</taxon>
    </lineage>
</organism>
<comment type="similarity">
    <text evidence="3">Belongs to the Ahb/Nir family.</text>
</comment>
<dbReference type="InterPro" id="IPR053953">
    <property type="entry name" value="NirdL-like_HTH"/>
</dbReference>
<proteinExistence type="inferred from homology"/>
<comment type="function">
    <text evidence="6">Involved in heme d1 biosynthesis. Catalyzes the decarboxylation of siroheme into didecarboxysiroheme.</text>
</comment>
<dbReference type="GO" id="GO:0016829">
    <property type="term" value="F:lyase activity"/>
    <property type="evidence" value="ECO:0007669"/>
    <property type="project" value="UniProtKB-KW"/>
</dbReference>
<gene>
    <name evidence="10" type="ORF">SAMN05216429_108155</name>
</gene>
<dbReference type="AlphaFoldDB" id="A0A1I3VTE5"/>
<evidence type="ECO:0000256" key="7">
    <source>
        <dbReference type="ARBA" id="ARBA00048470"/>
    </source>
</evidence>
<evidence type="ECO:0000256" key="3">
    <source>
        <dbReference type="ARBA" id="ARBA00023457"/>
    </source>
</evidence>
<evidence type="ECO:0000256" key="4">
    <source>
        <dbReference type="ARBA" id="ARBA00023465"/>
    </source>
</evidence>
<dbReference type="Pfam" id="PF22451">
    <property type="entry name" value="NirdL-like_HTH"/>
    <property type="match status" value="1"/>
</dbReference>
<dbReference type="Gene3D" id="3.30.70.3460">
    <property type="match status" value="1"/>
</dbReference>
<evidence type="ECO:0000256" key="1">
    <source>
        <dbReference type="ARBA" id="ARBA00023239"/>
    </source>
</evidence>
<dbReference type="RefSeq" id="WP_091705261.1">
    <property type="nucleotide sequence ID" value="NZ_BMYN01000009.1"/>
</dbReference>
<reference evidence="10 11" key="1">
    <citation type="submission" date="2016-10" db="EMBL/GenBank/DDBJ databases">
        <authorList>
            <person name="de Groot N.N."/>
        </authorList>
    </citation>
    <scope>NUCLEOTIDE SEQUENCE [LARGE SCALE GENOMIC DNA]</scope>
    <source>
        <strain evidence="10 11">IBRC-M 10445</strain>
    </source>
</reference>
<accession>A0A1I3VTE5</accession>
<protein>
    <recommendedName>
        <fullName evidence="5">siroheme decarboxylase</fullName>
        <ecNumber evidence="5">4.1.1.111</ecNumber>
    </recommendedName>
</protein>
<dbReference type="GO" id="GO:0003677">
    <property type="term" value="F:DNA binding"/>
    <property type="evidence" value="ECO:0007669"/>
    <property type="project" value="UniProtKB-KW"/>
</dbReference>